<dbReference type="AlphaFoldDB" id="A0A1W6ZE18"/>
<keyword evidence="1" id="KW-0812">Transmembrane</keyword>
<feature type="transmembrane region" description="Helical" evidence="1">
    <location>
        <begin position="16"/>
        <end position="37"/>
    </location>
</feature>
<keyword evidence="3" id="KW-1185">Reference proteome</keyword>
<dbReference type="STRING" id="463040.CAL15_14890"/>
<proteinExistence type="predicted"/>
<dbReference type="Proteomes" id="UP000194161">
    <property type="component" value="Chromosome"/>
</dbReference>
<evidence type="ECO:0000313" key="3">
    <source>
        <dbReference type="Proteomes" id="UP000194161"/>
    </source>
</evidence>
<sequence>MQPTDPPTERKWARRMLWLVLIWAASVAGLGALAYLLRLAMGAAGMSS</sequence>
<gene>
    <name evidence="2" type="ORF">CAL15_14890</name>
</gene>
<name>A0A1W6ZE18_9BORD</name>
<protein>
    <submittedName>
        <fullName evidence="2">DUF2474 domain-containing protein</fullName>
    </submittedName>
</protein>
<keyword evidence="1" id="KW-1133">Transmembrane helix</keyword>
<keyword evidence="1" id="KW-0472">Membrane</keyword>
<dbReference type="EMBL" id="CP021111">
    <property type="protein sequence ID" value="ARP95557.1"/>
    <property type="molecule type" value="Genomic_DNA"/>
</dbReference>
<accession>A0A1W6ZE18</accession>
<dbReference type="RefSeq" id="WP_086079318.1">
    <property type="nucleotide sequence ID" value="NZ_CP021111.1"/>
</dbReference>
<dbReference type="KEGG" id="bgm:CAL15_14890"/>
<organism evidence="2 3">
    <name type="scientific">Bordetella genomosp. 13</name>
    <dbReference type="NCBI Taxonomy" id="463040"/>
    <lineage>
        <taxon>Bacteria</taxon>
        <taxon>Pseudomonadati</taxon>
        <taxon>Pseudomonadota</taxon>
        <taxon>Betaproteobacteria</taxon>
        <taxon>Burkholderiales</taxon>
        <taxon>Alcaligenaceae</taxon>
        <taxon>Bordetella</taxon>
    </lineage>
</organism>
<reference evidence="2 3" key="1">
    <citation type="submission" date="2017-05" db="EMBL/GenBank/DDBJ databases">
        <title>Complete and WGS of Bordetella genogroups.</title>
        <authorList>
            <person name="Spilker T."/>
            <person name="LiPuma J."/>
        </authorList>
    </citation>
    <scope>NUCLEOTIDE SEQUENCE [LARGE SCALE GENOMIC DNA]</scope>
    <source>
        <strain evidence="2 3">AU7206</strain>
    </source>
</reference>
<dbReference type="Pfam" id="PF10617">
    <property type="entry name" value="DUF2474"/>
    <property type="match status" value="1"/>
</dbReference>
<evidence type="ECO:0000313" key="2">
    <source>
        <dbReference type="EMBL" id="ARP95557.1"/>
    </source>
</evidence>
<dbReference type="InterPro" id="IPR018895">
    <property type="entry name" value="DUF2474"/>
</dbReference>
<evidence type="ECO:0000256" key="1">
    <source>
        <dbReference type="SAM" id="Phobius"/>
    </source>
</evidence>